<dbReference type="Gene3D" id="2.60.120.380">
    <property type="match status" value="1"/>
</dbReference>
<dbReference type="Gene3D" id="2.40.10.10">
    <property type="entry name" value="Trypsin-like serine proteases"/>
    <property type="match status" value="2"/>
</dbReference>
<evidence type="ECO:0000256" key="2">
    <source>
        <dbReference type="ARBA" id="ARBA00022670"/>
    </source>
</evidence>
<organism evidence="7 8">
    <name type="scientific">Streptosporangium oxazolinicum</name>
    <dbReference type="NCBI Taxonomy" id="909287"/>
    <lineage>
        <taxon>Bacteria</taxon>
        <taxon>Bacillati</taxon>
        <taxon>Actinomycetota</taxon>
        <taxon>Actinomycetes</taxon>
        <taxon>Streptosporangiales</taxon>
        <taxon>Streptosporangiaceae</taxon>
        <taxon>Streptosporangium</taxon>
    </lineage>
</organism>
<dbReference type="InterPro" id="IPR001316">
    <property type="entry name" value="Pept_S1A_streptogrisin"/>
</dbReference>
<feature type="chain" id="PRO_5046655873" description="Serine protease" evidence="6">
    <location>
        <begin position="23"/>
        <end position="501"/>
    </location>
</feature>
<evidence type="ECO:0000313" key="7">
    <source>
        <dbReference type="EMBL" id="GAA4204796.1"/>
    </source>
</evidence>
<evidence type="ECO:0000256" key="5">
    <source>
        <dbReference type="ARBA" id="ARBA00023157"/>
    </source>
</evidence>
<accession>A0ABP8BE85</accession>
<keyword evidence="2" id="KW-0645">Protease</keyword>
<evidence type="ECO:0000256" key="6">
    <source>
        <dbReference type="SAM" id="SignalP"/>
    </source>
</evidence>
<comment type="caution">
    <text evidence="7">The sequence shown here is derived from an EMBL/GenBank/DDBJ whole genome shotgun (WGS) entry which is preliminary data.</text>
</comment>
<dbReference type="PRINTS" id="PR00861">
    <property type="entry name" value="ALYTICPTASE"/>
</dbReference>
<proteinExistence type="inferred from homology"/>
<keyword evidence="6" id="KW-0732">Signal</keyword>
<keyword evidence="3" id="KW-0378">Hydrolase</keyword>
<keyword evidence="8" id="KW-1185">Reference proteome</keyword>
<dbReference type="InterPro" id="IPR043504">
    <property type="entry name" value="Peptidase_S1_PA_chymotrypsin"/>
</dbReference>
<comment type="similarity">
    <text evidence="1">Belongs to the peptidase S1 family.</text>
</comment>
<gene>
    <name evidence="7" type="ORF">GCM10022252_64320</name>
</gene>
<dbReference type="CDD" id="cd21112">
    <property type="entry name" value="alphaLP-like"/>
    <property type="match status" value="1"/>
</dbReference>
<reference evidence="8" key="1">
    <citation type="journal article" date="2019" name="Int. J. Syst. Evol. Microbiol.">
        <title>The Global Catalogue of Microorganisms (GCM) 10K type strain sequencing project: providing services to taxonomists for standard genome sequencing and annotation.</title>
        <authorList>
            <consortium name="The Broad Institute Genomics Platform"/>
            <consortium name="The Broad Institute Genome Sequencing Center for Infectious Disease"/>
            <person name="Wu L."/>
            <person name="Ma J."/>
        </authorList>
    </citation>
    <scope>NUCLEOTIDE SEQUENCE [LARGE SCALE GENOMIC DNA]</scope>
    <source>
        <strain evidence="8">JCM 17388</strain>
    </source>
</reference>
<evidence type="ECO:0000256" key="4">
    <source>
        <dbReference type="ARBA" id="ARBA00022825"/>
    </source>
</evidence>
<protein>
    <recommendedName>
        <fullName evidence="9">Serine protease</fullName>
    </recommendedName>
</protein>
<dbReference type="EMBL" id="BAABAQ010000014">
    <property type="protein sequence ID" value="GAA4204796.1"/>
    <property type="molecule type" value="Genomic_DNA"/>
</dbReference>
<feature type="signal peptide" evidence="6">
    <location>
        <begin position="1"/>
        <end position="22"/>
    </location>
</feature>
<name>A0ABP8BE85_9ACTN</name>
<evidence type="ECO:0000256" key="1">
    <source>
        <dbReference type="ARBA" id="ARBA00007664"/>
    </source>
</evidence>
<evidence type="ECO:0000256" key="3">
    <source>
        <dbReference type="ARBA" id="ARBA00022801"/>
    </source>
</evidence>
<dbReference type="SUPFAM" id="SSF50494">
    <property type="entry name" value="Trypsin-like serine proteases"/>
    <property type="match status" value="1"/>
</dbReference>
<dbReference type="RefSeq" id="WP_344921921.1">
    <property type="nucleotide sequence ID" value="NZ_BAABAQ010000014.1"/>
</dbReference>
<dbReference type="Gene3D" id="3.30.300.50">
    <property type="match status" value="1"/>
</dbReference>
<dbReference type="InterPro" id="IPR035070">
    <property type="entry name" value="Streptogrisin_prodomain"/>
</dbReference>
<keyword evidence="5" id="KW-1015">Disulfide bond</keyword>
<dbReference type="InterPro" id="IPR009003">
    <property type="entry name" value="Peptidase_S1_PA"/>
</dbReference>
<sequence length="501" mass="52239">MPRRHAAITGCLLAITTLTATALPVAARPLTVGVAATKATTTAVVKPPPGMLAALQRDLHLTAEQAQARLLNETRLAPVEAELRAKLGSRFGGSWFTGTVAQTLVVTTTDPADLPQIIAEGAQGEVVTRSLPDLHRALTVTNSSLSNTGGKVRFIDVKNNRIVVLTSDALATEDEIEASGVSGRVVQAVQSDESPRLLGNLVGGDAYYIGTASRCSVGFSVTKGTQNGFVSAGHCGTQGKATSGFNRVPQGVFQGSTFPEGDFSWVAVNNDWTPKPWVGNGAGDVVNVAGSRAAIEGASVCRSGSTTGWHCGTILQLNTSVVYSQGTVSELTRTNVCAEPGDSGGSFISIEQAQGVTSGGSGNCDSGGTTYFQPLGKILTTYGLTLLTTAPPFATGASTCTGYPRTAEGTLTEGNSTYQPRGRHYRSTVAGVHTGCLNSNDSTDFDLYLQKWTRPRWVTVATSESPNPDESITYTGTTGYYRYRVVASSGSGPYSLGYSTP</sequence>
<keyword evidence="4" id="KW-0720">Serine protease</keyword>
<evidence type="ECO:0000313" key="8">
    <source>
        <dbReference type="Proteomes" id="UP001501251"/>
    </source>
</evidence>
<dbReference type="Proteomes" id="UP001501251">
    <property type="component" value="Unassembled WGS sequence"/>
</dbReference>
<evidence type="ECO:0008006" key="9">
    <source>
        <dbReference type="Google" id="ProtNLM"/>
    </source>
</evidence>